<dbReference type="Gene3D" id="3.40.720.10">
    <property type="entry name" value="Alkaline Phosphatase, subunit A"/>
    <property type="match status" value="1"/>
</dbReference>
<proteinExistence type="predicted"/>
<protein>
    <submittedName>
        <fullName evidence="3">Phosphoesterase family protein</fullName>
    </submittedName>
</protein>
<dbReference type="OrthoDB" id="9770871at2"/>
<dbReference type="HOGENOM" id="CLU_027977_3_0_5"/>
<reference evidence="3 4" key="1">
    <citation type="submission" date="2012-02" db="EMBL/GenBank/DDBJ databases">
        <title>Improved High-Quality Draft Sequence of Rhizobium leguminosarum bv. trifolii WSM597.</title>
        <authorList>
            <consortium name="US DOE Joint Genome Institute"/>
            <person name="Lucas S."/>
            <person name="Han J."/>
            <person name="Lapidus A."/>
            <person name="Cheng J.-F."/>
            <person name="Goodwin L."/>
            <person name="Pitluck S."/>
            <person name="Peters L."/>
            <person name="Ovchinnikova G."/>
            <person name="Held B."/>
            <person name="Detter J.C."/>
            <person name="Han C."/>
            <person name="Tapia R."/>
            <person name="Land M."/>
            <person name="Hauser L."/>
            <person name="Kyrpides N."/>
            <person name="Ivanova N."/>
            <person name="Pagani I."/>
            <person name="Brau L."/>
            <person name="Yates R."/>
            <person name="O'Hara G."/>
            <person name="Rui T."/>
            <person name="Howieson J."/>
            <person name="Reeve W."/>
            <person name="Woyke T."/>
        </authorList>
    </citation>
    <scope>NUCLEOTIDE SEQUENCE [LARGE SCALE GENOMIC DNA]</scope>
    <source>
        <strain evidence="3 4">WSM597</strain>
    </source>
</reference>
<dbReference type="PANTHER" id="PTHR31956">
    <property type="entry name" value="NON-SPECIFIC PHOSPHOLIPASE C4-RELATED"/>
    <property type="match status" value="1"/>
</dbReference>
<dbReference type="SUPFAM" id="SSF53649">
    <property type="entry name" value="Alkaline phosphatase-like"/>
    <property type="match status" value="1"/>
</dbReference>
<organism evidence="3 4">
    <name type="scientific">Rhizobium leguminosarum bv. trifolii WSM597</name>
    <dbReference type="NCBI Taxonomy" id="754764"/>
    <lineage>
        <taxon>Bacteria</taxon>
        <taxon>Pseudomonadati</taxon>
        <taxon>Pseudomonadota</taxon>
        <taxon>Alphaproteobacteria</taxon>
        <taxon>Hyphomicrobiales</taxon>
        <taxon>Rhizobiaceae</taxon>
        <taxon>Rhizobium/Agrobacterium group</taxon>
        <taxon>Rhizobium</taxon>
    </lineage>
</organism>
<gene>
    <name evidence="3" type="ORF">Rleg9DRAFT_0514</name>
</gene>
<keyword evidence="2" id="KW-0472">Membrane</keyword>
<dbReference type="EMBL" id="JH719382">
    <property type="protein sequence ID" value="EJB01770.1"/>
    <property type="molecule type" value="Genomic_DNA"/>
</dbReference>
<sequence>MWQVNDAHEILDRTLFAGATTQYLNRNSIPTSVRAHRPKARSFIWLLYAVAAVVTALATNVQASDRAPRYDHIVVVVMENHSFDKIFSADKASYLRSLGKNGAVFTRSYGVAHPSQPNYFALFSGSTHGVKDDKSHDINKPNLASAMAGAGKRFVGYVEKGSPRKHNPWESFATAKGVEQPLNAFPSNFGSLPPVSFVIPNLLNDMHDGTIAQADIWLRNHLGGYASWAIQNNSLLIVTFDEDDYHAGNRIFTVLYGARIKPGRYVTKINHYSVLRTIEDIEGIDPIGASAKVNSIAGIWYGP</sequence>
<dbReference type="Pfam" id="PF04185">
    <property type="entry name" value="Phosphoesterase"/>
    <property type="match status" value="1"/>
</dbReference>
<name>J0GVZ4_RHILT</name>
<dbReference type="Proteomes" id="UP000005092">
    <property type="component" value="Unassembled WGS sequence"/>
</dbReference>
<dbReference type="AlphaFoldDB" id="J0GVZ4"/>
<evidence type="ECO:0000256" key="1">
    <source>
        <dbReference type="ARBA" id="ARBA00022801"/>
    </source>
</evidence>
<dbReference type="RefSeq" id="WP_003595282.1">
    <property type="nucleotide sequence ID" value="NZ_JH719382.1"/>
</dbReference>
<dbReference type="GO" id="GO:0042578">
    <property type="term" value="F:phosphoric ester hydrolase activity"/>
    <property type="evidence" value="ECO:0007669"/>
    <property type="project" value="UniProtKB-ARBA"/>
</dbReference>
<keyword evidence="1" id="KW-0378">Hydrolase</keyword>
<accession>J0GVZ4</accession>
<feature type="transmembrane region" description="Helical" evidence="2">
    <location>
        <begin position="43"/>
        <end position="61"/>
    </location>
</feature>
<dbReference type="PANTHER" id="PTHR31956:SF1">
    <property type="entry name" value="NON-SPECIFIC PHOSPHOLIPASE C1"/>
    <property type="match status" value="1"/>
</dbReference>
<dbReference type="InterPro" id="IPR007312">
    <property type="entry name" value="Phosphoesterase"/>
</dbReference>
<evidence type="ECO:0000313" key="4">
    <source>
        <dbReference type="Proteomes" id="UP000005092"/>
    </source>
</evidence>
<evidence type="ECO:0000313" key="3">
    <source>
        <dbReference type="EMBL" id="EJB01770.1"/>
    </source>
</evidence>
<dbReference type="InterPro" id="IPR017850">
    <property type="entry name" value="Alkaline_phosphatase_core_sf"/>
</dbReference>
<evidence type="ECO:0000256" key="2">
    <source>
        <dbReference type="SAM" id="Phobius"/>
    </source>
</evidence>
<keyword evidence="2" id="KW-1133">Transmembrane helix</keyword>
<keyword evidence="2" id="KW-0812">Transmembrane</keyword>